<evidence type="ECO:0000313" key="1">
    <source>
        <dbReference type="EMBL" id="ASN69794.1"/>
    </source>
</evidence>
<sequence length="99" mass="11113">MNVPTMDQLRIQHELAMTGAHAEWEELWRQVCAYGMAYWTGKGASTETYGRGDAPGITGFDPAKGYDRWYRLADWDDSLVLEDFPRSALADAVAKSVEP</sequence>
<evidence type="ECO:0000313" key="3">
    <source>
        <dbReference type="EMBL" id="ASN70658.1"/>
    </source>
</evidence>
<organism evidence="3">
    <name type="scientific">uncultured Caudovirales phage</name>
    <dbReference type="NCBI Taxonomy" id="2100421"/>
    <lineage>
        <taxon>Viruses</taxon>
        <taxon>Duplodnaviria</taxon>
        <taxon>Heunggongvirae</taxon>
        <taxon>Uroviricota</taxon>
        <taxon>Caudoviricetes</taxon>
        <taxon>Peduoviridae</taxon>
        <taxon>Maltschvirus</taxon>
        <taxon>Maltschvirus maltsch</taxon>
    </lineage>
</organism>
<evidence type="ECO:0000313" key="5">
    <source>
        <dbReference type="EMBL" id="ASN70782.1"/>
    </source>
</evidence>
<protein>
    <submittedName>
        <fullName evidence="3">Uncharacterized protein</fullName>
    </submittedName>
</protein>
<evidence type="ECO:0000313" key="7">
    <source>
        <dbReference type="EMBL" id="ASN70877.1"/>
    </source>
</evidence>
<dbReference type="EMBL" id="MF417920">
    <property type="protein sequence ID" value="ASN71174.1"/>
    <property type="molecule type" value="Genomic_DNA"/>
</dbReference>
<dbReference type="EMBL" id="MF417911">
    <property type="protein sequence ID" value="ASN70710.1"/>
    <property type="molecule type" value="Genomic_DNA"/>
</dbReference>
<accession>A0A2H4JE39</accession>
<dbReference type="EMBL" id="MF417910">
    <property type="protein sequence ID" value="ASN70658.1"/>
    <property type="molecule type" value="Genomic_DNA"/>
</dbReference>
<dbReference type="EMBL" id="MF417896">
    <property type="protein sequence ID" value="ASN69794.1"/>
    <property type="molecule type" value="Genomic_DNA"/>
</dbReference>
<dbReference type="EMBL" id="MF417915">
    <property type="protein sequence ID" value="ASN70937.1"/>
    <property type="molecule type" value="Genomic_DNA"/>
</dbReference>
<proteinExistence type="predicted"/>
<dbReference type="EMBL" id="MF417913">
    <property type="protein sequence ID" value="ASN70819.1"/>
    <property type="molecule type" value="Genomic_DNA"/>
</dbReference>
<evidence type="ECO:0000313" key="9">
    <source>
        <dbReference type="EMBL" id="ASN70955.1"/>
    </source>
</evidence>
<dbReference type="EMBL" id="MF417898">
    <property type="protein sequence ID" value="ASN69885.1"/>
    <property type="molecule type" value="Genomic_DNA"/>
</dbReference>
<evidence type="ECO:0000313" key="6">
    <source>
        <dbReference type="EMBL" id="ASN70819.1"/>
    </source>
</evidence>
<evidence type="ECO:0000313" key="12">
    <source>
        <dbReference type="EMBL" id="ASN72713.1"/>
    </source>
</evidence>
<name>A0A2H4JE39_9CAUD</name>
<dbReference type="EMBL" id="MF417914">
    <property type="protein sequence ID" value="ASN70877.1"/>
    <property type="molecule type" value="Genomic_DNA"/>
</dbReference>
<dbReference type="EMBL" id="MF417916">
    <property type="protein sequence ID" value="ASN70955.1"/>
    <property type="molecule type" value="Genomic_DNA"/>
</dbReference>
<evidence type="ECO:0000313" key="4">
    <source>
        <dbReference type="EMBL" id="ASN70710.1"/>
    </source>
</evidence>
<dbReference type="EMBL" id="MF417968">
    <property type="protein sequence ID" value="ASN72713.1"/>
    <property type="molecule type" value="Genomic_DNA"/>
</dbReference>
<gene>
    <name evidence="5" type="ORF">10AX4_46</name>
    <name evidence="11" type="ORF">10F8_30</name>
    <name evidence="3" type="ORF">2AX5_28</name>
    <name evidence="1" type="ORF">3S18_26</name>
    <name evidence="2" type="ORF">7AX6_16</name>
    <name evidence="10" type="ORF">7F17_24</name>
    <name evidence="9" type="ORF">7S13_14</name>
    <name evidence="8" type="ORF">8AX8_49</name>
    <name evidence="12" type="ORF">8F9_27</name>
    <name evidence="7" type="ORF">8S2_41</name>
    <name evidence="4" type="ORF">9AX3_27</name>
    <name evidence="6" type="ORF">9S2_33</name>
</gene>
<evidence type="ECO:0000313" key="2">
    <source>
        <dbReference type="EMBL" id="ASN69885.1"/>
    </source>
</evidence>
<evidence type="ECO:0000313" key="11">
    <source>
        <dbReference type="EMBL" id="ASN71174.1"/>
    </source>
</evidence>
<evidence type="ECO:0000313" key="10">
    <source>
        <dbReference type="EMBL" id="ASN71066.1"/>
    </source>
</evidence>
<dbReference type="EMBL" id="MF417918">
    <property type="protein sequence ID" value="ASN71066.1"/>
    <property type="molecule type" value="Genomic_DNA"/>
</dbReference>
<dbReference type="EMBL" id="MF417912">
    <property type="protein sequence ID" value="ASN70782.1"/>
    <property type="molecule type" value="Genomic_DNA"/>
</dbReference>
<evidence type="ECO:0000313" key="8">
    <source>
        <dbReference type="EMBL" id="ASN70937.1"/>
    </source>
</evidence>
<reference evidence="3" key="1">
    <citation type="submission" date="2017-06" db="EMBL/GenBank/DDBJ databases">
        <title>Novel phages from South African skin metaviromes.</title>
        <authorList>
            <person name="van Zyl L.J."/>
            <person name="Abrahams Y."/>
            <person name="Stander E.A."/>
            <person name="Kirby B.M."/>
            <person name="Clavaud C."/>
            <person name="Farcet C."/>
            <person name="Breton L."/>
            <person name="Trindade M.I."/>
        </authorList>
    </citation>
    <scope>NUCLEOTIDE SEQUENCE</scope>
</reference>